<gene>
    <name evidence="1" type="ORF">HJC23_012240</name>
</gene>
<dbReference type="Proteomes" id="UP001516023">
    <property type="component" value="Unassembled WGS sequence"/>
</dbReference>
<keyword evidence="2" id="KW-1185">Reference proteome</keyword>
<proteinExistence type="predicted"/>
<sequence>MMDATKLREVTDEAKQGIAVKDCGNSIDADDCGKEGIKQLPNTAGVVKREFIEELAFWDLPVNSNSSESVNSTHESVNSTQVIDSSALRSGKTDNWFIKLVRHAVILADHLDQGFSKVGAQLMNSHAFFADWGDVEVLDLGKKQEEATLHEDQCLQTLDSAHSRIPLEGPELELHIARHMERHIRQQISRYLRLLKPITFELVSMFEELNMNDPSKV</sequence>
<evidence type="ECO:0000313" key="1">
    <source>
        <dbReference type="EMBL" id="KAL3789151.1"/>
    </source>
</evidence>
<name>A0ABD3PP50_9STRA</name>
<accession>A0ABD3PP50</accession>
<evidence type="ECO:0000313" key="2">
    <source>
        <dbReference type="Proteomes" id="UP001516023"/>
    </source>
</evidence>
<dbReference type="AlphaFoldDB" id="A0ABD3PP50"/>
<comment type="caution">
    <text evidence="1">The sequence shown here is derived from an EMBL/GenBank/DDBJ whole genome shotgun (WGS) entry which is preliminary data.</text>
</comment>
<reference evidence="1 2" key="1">
    <citation type="journal article" date="2020" name="G3 (Bethesda)">
        <title>Improved Reference Genome for Cyclotella cryptica CCMP332, a Model for Cell Wall Morphogenesis, Salinity Adaptation, and Lipid Production in Diatoms (Bacillariophyta).</title>
        <authorList>
            <person name="Roberts W.R."/>
            <person name="Downey K.M."/>
            <person name="Ruck E.C."/>
            <person name="Traller J.C."/>
            <person name="Alverson A.J."/>
        </authorList>
    </citation>
    <scope>NUCLEOTIDE SEQUENCE [LARGE SCALE GENOMIC DNA]</scope>
    <source>
        <strain evidence="1 2">CCMP332</strain>
    </source>
</reference>
<protein>
    <submittedName>
        <fullName evidence="1">Uncharacterized protein</fullName>
    </submittedName>
</protein>
<organism evidence="1 2">
    <name type="scientific">Cyclotella cryptica</name>
    <dbReference type="NCBI Taxonomy" id="29204"/>
    <lineage>
        <taxon>Eukaryota</taxon>
        <taxon>Sar</taxon>
        <taxon>Stramenopiles</taxon>
        <taxon>Ochrophyta</taxon>
        <taxon>Bacillariophyta</taxon>
        <taxon>Coscinodiscophyceae</taxon>
        <taxon>Thalassiosirophycidae</taxon>
        <taxon>Stephanodiscales</taxon>
        <taxon>Stephanodiscaceae</taxon>
        <taxon>Cyclotella</taxon>
    </lineage>
</organism>
<dbReference type="EMBL" id="JABMIG020000145">
    <property type="protein sequence ID" value="KAL3789151.1"/>
    <property type="molecule type" value="Genomic_DNA"/>
</dbReference>